<comment type="caution">
    <text evidence="1">The sequence shown here is derived from an EMBL/GenBank/DDBJ whole genome shotgun (WGS) entry which is preliminary data.</text>
</comment>
<dbReference type="EMBL" id="JACHLD010000002">
    <property type="protein sequence ID" value="MBB4801811.1"/>
    <property type="molecule type" value="Genomic_DNA"/>
</dbReference>
<dbReference type="AlphaFoldDB" id="A0A7W7N7W6"/>
<evidence type="ECO:0000313" key="2">
    <source>
        <dbReference type="Proteomes" id="UP000561681"/>
    </source>
</evidence>
<reference evidence="1 2" key="1">
    <citation type="submission" date="2020-08" db="EMBL/GenBank/DDBJ databases">
        <title>Functional genomics of gut bacteria from endangered species of beetles.</title>
        <authorList>
            <person name="Carlos-Shanley C."/>
        </authorList>
    </citation>
    <scope>NUCLEOTIDE SEQUENCE [LARGE SCALE GENOMIC DNA]</scope>
    <source>
        <strain evidence="1 2">S00142</strain>
    </source>
</reference>
<protein>
    <recommendedName>
        <fullName evidence="3">Helix-turn-helix domain-containing protein</fullName>
    </recommendedName>
</protein>
<sequence>MENLNLLSGFFQAIENDFRISTTHIAIFAALLQFRASKDFVNPIQAYSIEIQSIAKIMSHKTYQKCMRELDDYGYLIYVPTKNKNRRSSIYFHLE</sequence>
<proteinExistence type="predicted"/>
<dbReference type="RefSeq" id="WP_184160584.1">
    <property type="nucleotide sequence ID" value="NZ_JACHLD010000002.1"/>
</dbReference>
<name>A0A7W7N7W6_9FLAO</name>
<evidence type="ECO:0000313" key="1">
    <source>
        <dbReference type="EMBL" id="MBB4801811.1"/>
    </source>
</evidence>
<accession>A0A7W7N7W6</accession>
<dbReference type="Proteomes" id="UP000561681">
    <property type="component" value="Unassembled WGS sequence"/>
</dbReference>
<organism evidence="1 2">
    <name type="scientific">Flavobacterium nitrogenifigens</name>
    <dbReference type="NCBI Taxonomy" id="1617283"/>
    <lineage>
        <taxon>Bacteria</taxon>
        <taxon>Pseudomonadati</taxon>
        <taxon>Bacteroidota</taxon>
        <taxon>Flavobacteriia</taxon>
        <taxon>Flavobacteriales</taxon>
        <taxon>Flavobacteriaceae</taxon>
        <taxon>Flavobacterium</taxon>
    </lineage>
</organism>
<keyword evidence="2" id="KW-1185">Reference proteome</keyword>
<evidence type="ECO:0008006" key="3">
    <source>
        <dbReference type="Google" id="ProtNLM"/>
    </source>
</evidence>
<gene>
    <name evidence="1" type="ORF">HNP37_001872</name>
</gene>